<feature type="region of interest" description="Disordered" evidence="2">
    <location>
        <begin position="1"/>
        <end position="20"/>
    </location>
</feature>
<dbReference type="SUPFAM" id="SSF53383">
    <property type="entry name" value="PLP-dependent transferases"/>
    <property type="match status" value="1"/>
</dbReference>
<evidence type="ECO:0000313" key="5">
    <source>
        <dbReference type="Proteomes" id="UP000054097"/>
    </source>
</evidence>
<dbReference type="PANTHER" id="PTHR43092">
    <property type="entry name" value="L-CYSTEINE DESULFHYDRASE"/>
    <property type="match status" value="1"/>
</dbReference>
<name>A0A0C2X661_SERVB</name>
<accession>A0A0C2X661</accession>
<feature type="domain" description="Aminotransferase class V" evidence="3">
    <location>
        <begin position="52"/>
        <end position="348"/>
    </location>
</feature>
<dbReference type="InterPro" id="IPR015421">
    <property type="entry name" value="PyrdxlP-dep_Trfase_major"/>
</dbReference>
<dbReference type="EMBL" id="KN824278">
    <property type="protein sequence ID" value="KIM33573.1"/>
    <property type="molecule type" value="Genomic_DNA"/>
</dbReference>
<organism evidence="4 5">
    <name type="scientific">Serendipita vermifera MAFF 305830</name>
    <dbReference type="NCBI Taxonomy" id="933852"/>
    <lineage>
        <taxon>Eukaryota</taxon>
        <taxon>Fungi</taxon>
        <taxon>Dikarya</taxon>
        <taxon>Basidiomycota</taxon>
        <taxon>Agaricomycotina</taxon>
        <taxon>Agaricomycetes</taxon>
        <taxon>Sebacinales</taxon>
        <taxon>Serendipitaceae</taxon>
        <taxon>Serendipita</taxon>
    </lineage>
</organism>
<dbReference type="Gene3D" id="3.90.1150.10">
    <property type="entry name" value="Aspartate Aminotransferase, domain 1"/>
    <property type="match status" value="1"/>
</dbReference>
<dbReference type="InterPro" id="IPR015424">
    <property type="entry name" value="PyrdxlP-dep_Trfase"/>
</dbReference>
<dbReference type="STRING" id="933852.A0A0C2X661"/>
<dbReference type="Pfam" id="PF00266">
    <property type="entry name" value="Aminotran_5"/>
    <property type="match status" value="1"/>
</dbReference>
<evidence type="ECO:0000256" key="1">
    <source>
        <dbReference type="ARBA" id="ARBA00022898"/>
    </source>
</evidence>
<evidence type="ECO:0000256" key="2">
    <source>
        <dbReference type="SAM" id="MobiDB-lite"/>
    </source>
</evidence>
<reference evidence="5" key="2">
    <citation type="submission" date="2015-01" db="EMBL/GenBank/DDBJ databases">
        <title>Evolutionary Origins and Diversification of the Mycorrhizal Mutualists.</title>
        <authorList>
            <consortium name="DOE Joint Genome Institute"/>
            <consortium name="Mycorrhizal Genomics Consortium"/>
            <person name="Kohler A."/>
            <person name="Kuo A."/>
            <person name="Nagy L.G."/>
            <person name="Floudas D."/>
            <person name="Copeland A."/>
            <person name="Barry K.W."/>
            <person name="Cichocki N."/>
            <person name="Veneault-Fourrey C."/>
            <person name="LaButti K."/>
            <person name="Lindquist E.A."/>
            <person name="Lipzen A."/>
            <person name="Lundell T."/>
            <person name="Morin E."/>
            <person name="Murat C."/>
            <person name="Riley R."/>
            <person name="Ohm R."/>
            <person name="Sun H."/>
            <person name="Tunlid A."/>
            <person name="Henrissat B."/>
            <person name="Grigoriev I.V."/>
            <person name="Hibbett D.S."/>
            <person name="Martin F."/>
        </authorList>
    </citation>
    <scope>NUCLEOTIDE SEQUENCE [LARGE SCALE GENOMIC DNA]</scope>
    <source>
        <strain evidence="5">MAFF 305830</strain>
    </source>
</reference>
<gene>
    <name evidence="4" type="ORF">M408DRAFT_61055</name>
</gene>
<sequence>MQKNSLPPTQKPSAPPPPTTKEEYVFGHDMLKYFCFEEGYINLNQGSYGTCPRPVFEASKRVSEEIEANPDHFYRIKLAQKLIDVRTRLAKFINAKEADEVVMITNATHGINNVLHNIPWKADDILIGFTTSYGAISSTLRRYADATPHPKLEMIRFAFPSTRETLLTIFRDHINGLERKPGSTAVAIIDGIISVPGIRLPWEEMVKICRENNIISIVDGAHMIGQIPFDVQKADPDFLVTNCHKWMYARRPCSLLYVPKRNQSMMRWTFPVSWGYKSPPNEIDFAEQYSWVGTIDYTAFLSVHAAMDFREAIGGEQKIQAYCHDIARAGGKKMAEILGTRLIDEEDQFTACMVDVLLPLPVEHDVPRLGSGVGHQIMHKLLEEWHCASSVYIHEGQLWARCSGQIWLEVSILCTFLWQVLIQMHRYRILNTLHEP</sequence>
<dbReference type="OrthoDB" id="5978656at2759"/>
<keyword evidence="5" id="KW-1185">Reference proteome</keyword>
<dbReference type="Proteomes" id="UP000054097">
    <property type="component" value="Unassembled WGS sequence"/>
</dbReference>
<keyword evidence="1" id="KW-0663">Pyridoxal phosphate</keyword>
<dbReference type="HOGENOM" id="CLU_003433_3_0_1"/>
<feature type="compositionally biased region" description="Pro residues" evidence="2">
    <location>
        <begin position="9"/>
        <end position="19"/>
    </location>
</feature>
<dbReference type="Gene3D" id="3.40.640.10">
    <property type="entry name" value="Type I PLP-dependent aspartate aminotransferase-like (Major domain)"/>
    <property type="match status" value="1"/>
</dbReference>
<evidence type="ECO:0000259" key="3">
    <source>
        <dbReference type="Pfam" id="PF00266"/>
    </source>
</evidence>
<dbReference type="InterPro" id="IPR000192">
    <property type="entry name" value="Aminotrans_V_dom"/>
</dbReference>
<dbReference type="InterPro" id="IPR015422">
    <property type="entry name" value="PyrdxlP-dep_Trfase_small"/>
</dbReference>
<proteinExistence type="predicted"/>
<dbReference type="PANTHER" id="PTHR43092:SF2">
    <property type="entry name" value="HERCYNYLCYSTEINE SULFOXIDE LYASE"/>
    <property type="match status" value="1"/>
</dbReference>
<protein>
    <recommendedName>
        <fullName evidence="3">Aminotransferase class V domain-containing protein</fullName>
    </recommendedName>
</protein>
<evidence type="ECO:0000313" key="4">
    <source>
        <dbReference type="EMBL" id="KIM33573.1"/>
    </source>
</evidence>
<dbReference type="AlphaFoldDB" id="A0A0C2X661"/>
<reference evidence="4 5" key="1">
    <citation type="submission" date="2014-04" db="EMBL/GenBank/DDBJ databases">
        <authorList>
            <consortium name="DOE Joint Genome Institute"/>
            <person name="Kuo A."/>
            <person name="Zuccaro A."/>
            <person name="Kohler A."/>
            <person name="Nagy L.G."/>
            <person name="Floudas D."/>
            <person name="Copeland A."/>
            <person name="Barry K.W."/>
            <person name="Cichocki N."/>
            <person name="Veneault-Fourrey C."/>
            <person name="LaButti K."/>
            <person name="Lindquist E.A."/>
            <person name="Lipzen A."/>
            <person name="Lundell T."/>
            <person name="Morin E."/>
            <person name="Murat C."/>
            <person name="Sun H."/>
            <person name="Tunlid A."/>
            <person name="Henrissat B."/>
            <person name="Grigoriev I.V."/>
            <person name="Hibbett D.S."/>
            <person name="Martin F."/>
            <person name="Nordberg H.P."/>
            <person name="Cantor M.N."/>
            <person name="Hua S.X."/>
        </authorList>
    </citation>
    <scope>NUCLEOTIDE SEQUENCE [LARGE SCALE GENOMIC DNA]</scope>
    <source>
        <strain evidence="4 5">MAFF 305830</strain>
    </source>
</reference>